<sequence length="50" mass="5792">MLKSPKFIGLFNHIQQKPMLICRPKGLAQVDDKYRRSCTFLSLGFHIISN</sequence>
<protein>
    <submittedName>
        <fullName evidence="1">Uncharacterized protein</fullName>
    </submittedName>
</protein>
<dbReference type="AlphaFoldDB" id="A0A564Z3M9"/>
<dbReference type="EMBL" id="CABIJS010000577">
    <property type="protein sequence ID" value="VUZ53909.1"/>
    <property type="molecule type" value="Genomic_DNA"/>
</dbReference>
<keyword evidence="2" id="KW-1185">Reference proteome</keyword>
<name>A0A564Z3M9_HYMDI</name>
<accession>A0A564Z3M9</accession>
<evidence type="ECO:0000313" key="1">
    <source>
        <dbReference type="EMBL" id="VUZ53909.1"/>
    </source>
</evidence>
<reference evidence="1 2" key="1">
    <citation type="submission" date="2019-07" db="EMBL/GenBank/DDBJ databases">
        <authorList>
            <person name="Jastrzebski P J."/>
            <person name="Paukszto L."/>
            <person name="Jastrzebski P J."/>
        </authorList>
    </citation>
    <scope>NUCLEOTIDE SEQUENCE [LARGE SCALE GENOMIC DNA]</scope>
    <source>
        <strain evidence="1 2">WMS-il1</strain>
    </source>
</reference>
<evidence type="ECO:0000313" key="2">
    <source>
        <dbReference type="Proteomes" id="UP000321570"/>
    </source>
</evidence>
<gene>
    <name evidence="1" type="ORF">WMSIL1_LOCUS12089</name>
</gene>
<proteinExistence type="predicted"/>
<organism evidence="1 2">
    <name type="scientific">Hymenolepis diminuta</name>
    <name type="common">Rat tapeworm</name>
    <dbReference type="NCBI Taxonomy" id="6216"/>
    <lineage>
        <taxon>Eukaryota</taxon>
        <taxon>Metazoa</taxon>
        <taxon>Spiralia</taxon>
        <taxon>Lophotrochozoa</taxon>
        <taxon>Platyhelminthes</taxon>
        <taxon>Cestoda</taxon>
        <taxon>Eucestoda</taxon>
        <taxon>Cyclophyllidea</taxon>
        <taxon>Hymenolepididae</taxon>
        <taxon>Hymenolepis</taxon>
    </lineage>
</organism>
<dbReference type="Proteomes" id="UP000321570">
    <property type="component" value="Unassembled WGS sequence"/>
</dbReference>